<keyword evidence="4" id="KW-1185">Reference proteome</keyword>
<accession>A0AA40EVQ1</accession>
<evidence type="ECO:0000313" key="4">
    <source>
        <dbReference type="Proteomes" id="UP001172155"/>
    </source>
</evidence>
<feature type="domain" description="Helix-turn-helix" evidence="2">
    <location>
        <begin position="145"/>
        <end position="188"/>
    </location>
</feature>
<comment type="caution">
    <text evidence="3">The sequence shown here is derived from an EMBL/GenBank/DDBJ whole genome shotgun (WGS) entry which is preliminary data.</text>
</comment>
<dbReference type="Pfam" id="PF22943">
    <property type="entry name" value="HTH_68"/>
    <property type="match status" value="1"/>
</dbReference>
<feature type="compositionally biased region" description="Low complexity" evidence="1">
    <location>
        <begin position="25"/>
        <end position="47"/>
    </location>
</feature>
<protein>
    <recommendedName>
        <fullName evidence="2">Helix-turn-helix domain-containing protein</fullName>
    </recommendedName>
</protein>
<gene>
    <name evidence="3" type="ORF">B0T18DRAFT_438426</name>
</gene>
<feature type="compositionally biased region" description="Basic and acidic residues" evidence="1">
    <location>
        <begin position="49"/>
        <end position="63"/>
    </location>
</feature>
<name>A0AA40EVQ1_9PEZI</name>
<dbReference type="Proteomes" id="UP001172155">
    <property type="component" value="Unassembled WGS sequence"/>
</dbReference>
<proteinExistence type="predicted"/>
<evidence type="ECO:0000313" key="3">
    <source>
        <dbReference type="EMBL" id="KAK0746438.1"/>
    </source>
</evidence>
<sequence length="190" mass="19988">MGASASKAAQNSARKFPTRPPGSAPPSSATRSAAPRAPNSRSSPQASYTKDDAIRADSTDPSRPEAMSAAFADRLREMGVAQPNPIFSHSPRAPTPPSASPAGSKFPNAPRNNTLVVLDSRRRLQAQADEELNNMGKPDSKGREFLDMSTIQKIISLRQKGEEAAAIEARLSLKPGVVARLGPPGILAPA</sequence>
<feature type="region of interest" description="Disordered" evidence="1">
    <location>
        <begin position="1"/>
        <end position="112"/>
    </location>
</feature>
<dbReference type="InterPro" id="IPR054448">
    <property type="entry name" value="HTH_put_ascomycetes"/>
</dbReference>
<dbReference type="AlphaFoldDB" id="A0AA40EVQ1"/>
<reference evidence="3" key="1">
    <citation type="submission" date="2023-06" db="EMBL/GenBank/DDBJ databases">
        <title>Genome-scale phylogeny and comparative genomics of the fungal order Sordariales.</title>
        <authorList>
            <consortium name="Lawrence Berkeley National Laboratory"/>
            <person name="Hensen N."/>
            <person name="Bonometti L."/>
            <person name="Westerberg I."/>
            <person name="Brannstrom I.O."/>
            <person name="Guillou S."/>
            <person name="Cros-Aarteil S."/>
            <person name="Calhoun S."/>
            <person name="Haridas S."/>
            <person name="Kuo A."/>
            <person name="Mondo S."/>
            <person name="Pangilinan J."/>
            <person name="Riley R."/>
            <person name="LaButti K."/>
            <person name="Andreopoulos B."/>
            <person name="Lipzen A."/>
            <person name="Chen C."/>
            <person name="Yanf M."/>
            <person name="Daum C."/>
            <person name="Ng V."/>
            <person name="Clum A."/>
            <person name="Steindorff A."/>
            <person name="Ohm R."/>
            <person name="Martin F."/>
            <person name="Silar P."/>
            <person name="Natvig D."/>
            <person name="Lalanne C."/>
            <person name="Gautier V."/>
            <person name="Ament-velasquez S.L."/>
            <person name="Kruys A."/>
            <person name="Hutchinson M.I."/>
            <person name="Powell A.J."/>
            <person name="Barry K."/>
            <person name="Miller A.N."/>
            <person name="Grigoriev I.V."/>
            <person name="Debuchy R."/>
            <person name="Gladieux P."/>
            <person name="Thoren M.H."/>
            <person name="Johannesson H."/>
        </authorList>
    </citation>
    <scope>NUCLEOTIDE SEQUENCE</scope>
    <source>
        <strain evidence="3">SMH3187-1</strain>
    </source>
</reference>
<dbReference type="EMBL" id="JAUKUD010000004">
    <property type="protein sequence ID" value="KAK0746438.1"/>
    <property type="molecule type" value="Genomic_DNA"/>
</dbReference>
<evidence type="ECO:0000259" key="2">
    <source>
        <dbReference type="Pfam" id="PF22943"/>
    </source>
</evidence>
<evidence type="ECO:0000256" key="1">
    <source>
        <dbReference type="SAM" id="MobiDB-lite"/>
    </source>
</evidence>
<organism evidence="3 4">
    <name type="scientific">Schizothecium vesticola</name>
    <dbReference type="NCBI Taxonomy" id="314040"/>
    <lineage>
        <taxon>Eukaryota</taxon>
        <taxon>Fungi</taxon>
        <taxon>Dikarya</taxon>
        <taxon>Ascomycota</taxon>
        <taxon>Pezizomycotina</taxon>
        <taxon>Sordariomycetes</taxon>
        <taxon>Sordariomycetidae</taxon>
        <taxon>Sordariales</taxon>
        <taxon>Schizotheciaceae</taxon>
        <taxon>Schizothecium</taxon>
    </lineage>
</organism>